<gene>
    <name evidence="2" type="ORF">CKAN_02740900</name>
</gene>
<feature type="compositionally biased region" description="Acidic residues" evidence="1">
    <location>
        <begin position="54"/>
        <end position="71"/>
    </location>
</feature>
<evidence type="ECO:0000313" key="2">
    <source>
        <dbReference type="EMBL" id="RWR97936.1"/>
    </source>
</evidence>
<comment type="caution">
    <text evidence="2">The sequence shown here is derived from an EMBL/GenBank/DDBJ whole genome shotgun (WGS) entry which is preliminary data.</text>
</comment>
<name>A0A3S3NSN7_9MAGN</name>
<feature type="compositionally biased region" description="Low complexity" evidence="1">
    <location>
        <begin position="16"/>
        <end position="25"/>
    </location>
</feature>
<dbReference type="STRING" id="337451.A0A3S3NSN7"/>
<evidence type="ECO:0000313" key="3">
    <source>
        <dbReference type="Proteomes" id="UP000283530"/>
    </source>
</evidence>
<organism evidence="2 3">
    <name type="scientific">Cinnamomum micranthum f. kanehirae</name>
    <dbReference type="NCBI Taxonomy" id="337451"/>
    <lineage>
        <taxon>Eukaryota</taxon>
        <taxon>Viridiplantae</taxon>
        <taxon>Streptophyta</taxon>
        <taxon>Embryophyta</taxon>
        <taxon>Tracheophyta</taxon>
        <taxon>Spermatophyta</taxon>
        <taxon>Magnoliopsida</taxon>
        <taxon>Magnoliidae</taxon>
        <taxon>Laurales</taxon>
        <taxon>Lauraceae</taxon>
        <taxon>Cinnamomum</taxon>
    </lineage>
</organism>
<dbReference type="AlphaFoldDB" id="A0A3S3NSN7"/>
<dbReference type="PANTHER" id="PTHR35120:SF2">
    <property type="entry name" value="AMINOTRANSFERASE-LIKE PLANT MOBILE DOMAIN-CONTAINING PROTEIN"/>
    <property type="match status" value="1"/>
</dbReference>
<dbReference type="OrthoDB" id="1935530at2759"/>
<dbReference type="GO" id="GO:0016740">
    <property type="term" value="F:transferase activity"/>
    <property type="evidence" value="ECO:0007669"/>
    <property type="project" value="UniProtKB-KW"/>
</dbReference>
<sequence length="967" mass="110809">MPRRKTRRRRKRRSKSLSLSLSHPKNPNPNPNPNTMPSQSPSEDSDPSQIPQTLEDDQGEKPEDEQEEAESEPQPLPPAPDSGDPPAPDSGDPPAPDCGDPPAHDSGEPPAHDSGDPPAHDSSNDPPPPPRKVGGKRKKPSRKQKANVEKKLRLLRHHLCPTPFIPAKTLDLPKHENLFKTLGLWEFASLDLDCEALRPDLLALLIANYDPAGRCSYVHDHRINVSRASLARALHLPLKKDKADPGLDGAITSEESIPVVSEFVSNYMLLHEDDAWMMPEEVMVSERLLREGRFEKVDWAGLMWFMVERELMDAPESGSCYYAAHLQRLIRSQKPDIFIFKEDDVEEVSMDEDEDAGAAKIESVDDFGGDCLETQRVELSLGHENGEREHTGEENLMQFQESKEVVEGQWFLNDRNIGVEHSLRHCNLNVLGNSECEQVDKEEVEEERYEHTMKFPKLERLESVELDQDMEPANVTYGLSVNAIDPSSSDFLTPRADMHKSMLLSAGGLPMFGNSCKREMDDEEETRHLSHFDHDRKGKTNGPWDHAQEGFSMCIEQAQSWLNRAVAMHEEKQEAHTRAHMNVEYLAAQLQQRDNIIHSMEKSMLEERSKKQVEVYRLERELCVMTQLIHGYKKALNETRAQFAEYRERFQQPDEPIYKDVGGNGGLVLSIMELEKQRLKKEEEERKMCFAIEEKLKAFEQDWLVKLDSYADQVDLLNKRFLKIAEEVGILKENSKTKHVTTGNADLCLILHFDGELDVDRLHPIYNGGEQTPIFVYSNITYNSLIEKVAAETNWKMRNEYPYMQYIYHTGRNFTLVGLRGDDDLMRMFRLFRYGVDHIFLYIHRSDGIATNNQPPSLSRCTISQLDQDDENVTRSIGIRKRLLVDEANIKPLRVFQEEQYNEKVTRSNGVRKRMFMNEVDINPSIVLEDEQDNEKATRGNGVKKRLFMNEADMNSSIVLGDEDFID</sequence>
<feature type="compositionally biased region" description="Pro residues" evidence="1">
    <location>
        <begin position="74"/>
        <end position="96"/>
    </location>
</feature>
<dbReference type="PANTHER" id="PTHR35120">
    <property type="entry name" value="HISTONE ACETYLTRANSFERASE KAT6B-LIKE"/>
    <property type="match status" value="1"/>
</dbReference>
<reference evidence="2 3" key="1">
    <citation type="journal article" date="2019" name="Nat. Plants">
        <title>Stout camphor tree genome fills gaps in understanding of flowering plant genome evolution.</title>
        <authorList>
            <person name="Chaw S.M."/>
            <person name="Liu Y.C."/>
            <person name="Wu Y.W."/>
            <person name="Wang H.Y."/>
            <person name="Lin C.I."/>
            <person name="Wu C.S."/>
            <person name="Ke H.M."/>
            <person name="Chang L.Y."/>
            <person name="Hsu C.Y."/>
            <person name="Yang H.T."/>
            <person name="Sudianto E."/>
            <person name="Hsu M.H."/>
            <person name="Wu K.P."/>
            <person name="Wang L.N."/>
            <person name="Leebens-Mack J.H."/>
            <person name="Tsai I.J."/>
        </authorList>
    </citation>
    <scope>NUCLEOTIDE SEQUENCE [LARGE SCALE GENOMIC DNA]</scope>
    <source>
        <strain evidence="3">cv. Chaw 1501</strain>
        <tissue evidence="2">Young leaves</tissue>
    </source>
</reference>
<accession>A0A3S3NSN7</accession>
<keyword evidence="2" id="KW-0808">Transferase</keyword>
<feature type="compositionally biased region" description="Basic residues" evidence="1">
    <location>
        <begin position="1"/>
        <end position="15"/>
    </location>
</feature>
<evidence type="ECO:0000256" key="1">
    <source>
        <dbReference type="SAM" id="MobiDB-lite"/>
    </source>
</evidence>
<dbReference type="Proteomes" id="UP000283530">
    <property type="component" value="Unassembled WGS sequence"/>
</dbReference>
<proteinExistence type="predicted"/>
<feature type="compositionally biased region" description="Basic residues" evidence="1">
    <location>
        <begin position="133"/>
        <end position="145"/>
    </location>
</feature>
<feature type="compositionally biased region" description="Low complexity" evidence="1">
    <location>
        <begin position="35"/>
        <end position="52"/>
    </location>
</feature>
<feature type="compositionally biased region" description="Basic and acidic residues" evidence="1">
    <location>
        <begin position="102"/>
        <end position="123"/>
    </location>
</feature>
<protein>
    <submittedName>
        <fullName evidence="2">Histone acetyltransferase KAT6B-like protein</fullName>
    </submittedName>
</protein>
<feature type="region of interest" description="Disordered" evidence="1">
    <location>
        <begin position="1"/>
        <end position="151"/>
    </location>
</feature>
<keyword evidence="3" id="KW-1185">Reference proteome</keyword>
<dbReference type="EMBL" id="QPKB01000246">
    <property type="protein sequence ID" value="RWR97936.1"/>
    <property type="molecule type" value="Genomic_DNA"/>
</dbReference>